<dbReference type="InterPro" id="IPR013324">
    <property type="entry name" value="RNA_pol_sigma_r3/r4-like"/>
</dbReference>
<protein>
    <submittedName>
        <fullName evidence="10">Sigma-70 family RNA polymerase sigma factor</fullName>
    </submittedName>
</protein>
<accession>A0A934Q6K0</accession>
<feature type="domain" description="RNA polymerase sigma factor 70 region 4 type 2" evidence="9">
    <location>
        <begin position="129"/>
        <end position="177"/>
    </location>
</feature>
<dbReference type="GO" id="GO:0006352">
    <property type="term" value="P:DNA-templated transcription initiation"/>
    <property type="evidence" value="ECO:0007669"/>
    <property type="project" value="InterPro"/>
</dbReference>
<dbReference type="InterPro" id="IPR014284">
    <property type="entry name" value="RNA_pol_sigma-70_dom"/>
</dbReference>
<evidence type="ECO:0000256" key="5">
    <source>
        <dbReference type="ARBA" id="ARBA00023163"/>
    </source>
</evidence>
<dbReference type="PANTHER" id="PTHR43133">
    <property type="entry name" value="RNA POLYMERASE ECF-TYPE SIGMA FACTO"/>
    <property type="match status" value="1"/>
</dbReference>
<dbReference type="Proteomes" id="UP000608530">
    <property type="component" value="Unassembled WGS sequence"/>
</dbReference>
<comment type="similarity">
    <text evidence="1">Belongs to the sigma-70 factor family. ECF subfamily.</text>
</comment>
<evidence type="ECO:0000256" key="1">
    <source>
        <dbReference type="ARBA" id="ARBA00010641"/>
    </source>
</evidence>
<keyword evidence="4" id="KW-0238">DNA-binding</keyword>
<keyword evidence="11" id="KW-1185">Reference proteome</keyword>
<dbReference type="GO" id="GO:0003677">
    <property type="term" value="F:DNA binding"/>
    <property type="evidence" value="ECO:0007669"/>
    <property type="project" value="UniProtKB-KW"/>
</dbReference>
<dbReference type="InterPro" id="IPR007627">
    <property type="entry name" value="RNA_pol_sigma70_r2"/>
</dbReference>
<dbReference type="InterPro" id="IPR013249">
    <property type="entry name" value="RNA_pol_sigma70_r4_t2"/>
</dbReference>
<keyword evidence="7" id="KW-0812">Transmembrane</keyword>
<reference evidence="10" key="1">
    <citation type="submission" date="2020-12" db="EMBL/GenBank/DDBJ databases">
        <title>Leucobacter sp. CAS1, isolated from Chromium sludge.</title>
        <authorList>
            <person name="Xu Z."/>
        </authorList>
    </citation>
    <scope>NUCLEOTIDE SEQUENCE</scope>
    <source>
        <strain evidence="10">CSA1</strain>
    </source>
</reference>
<dbReference type="InterPro" id="IPR013325">
    <property type="entry name" value="RNA_pol_sigma_r2"/>
</dbReference>
<dbReference type="Pfam" id="PF04542">
    <property type="entry name" value="Sigma70_r2"/>
    <property type="match status" value="1"/>
</dbReference>
<evidence type="ECO:0000256" key="3">
    <source>
        <dbReference type="ARBA" id="ARBA00023082"/>
    </source>
</evidence>
<name>A0A934Q6K0_9MICO</name>
<dbReference type="InterPro" id="IPR039425">
    <property type="entry name" value="RNA_pol_sigma-70-like"/>
</dbReference>
<dbReference type="Pfam" id="PF08281">
    <property type="entry name" value="Sigma70_r4_2"/>
    <property type="match status" value="1"/>
</dbReference>
<keyword evidence="5" id="KW-0804">Transcription</keyword>
<dbReference type="PANTHER" id="PTHR43133:SF8">
    <property type="entry name" value="RNA POLYMERASE SIGMA FACTOR HI_1459-RELATED"/>
    <property type="match status" value="1"/>
</dbReference>
<dbReference type="InterPro" id="IPR036388">
    <property type="entry name" value="WH-like_DNA-bd_sf"/>
</dbReference>
<dbReference type="Gene3D" id="1.10.1740.10">
    <property type="match status" value="1"/>
</dbReference>
<keyword evidence="7" id="KW-0472">Membrane</keyword>
<evidence type="ECO:0000259" key="8">
    <source>
        <dbReference type="Pfam" id="PF04542"/>
    </source>
</evidence>
<feature type="compositionally biased region" description="Basic and acidic residues" evidence="6">
    <location>
        <begin position="384"/>
        <end position="399"/>
    </location>
</feature>
<sequence length="618" mass="65717">MTHLRTTASNDDELLARLREGDDEAYTELWRRHIAAALGAARRLIPDHAEDLASEAFLAVYHQVTVARGGPTSSFRAYLLTTIRNTAMRWRREREVVVNVAAAEHFDLLAGREEESPLDLLTAESTASELLDSITALPERWQRVLWLTEVEGASRSQIALELGIKPNAVSVLYRRALGGLRMEWLAQQIPVELRNDEAHVAHLLPRFIVDGRADGIARRIQVHLAECGTCAALDASLRDGYAQMRKITLSLAGFAALGGTIPAAFTSAAAGTAAAVTATGLVAFAVAASLSIFAVGGAVLPEMLRTSSARYAAESGGGSTTGSGNRAERSGSENSAAAPARSSSDSRSDPTEPEPDAEASTGRHVTDPAIAEVDFVDNTYVSPERPKPQHEAPGPREEPPNDDGSSFSTGIESPDTQSGYLAPSITGRTLPGAEVIVETGAETSAGPQRYLAVVQPSGEWLFDFGQLYSEKAGTYSYRVWASANGLVSSADVGEFVLLEPTITGFESVSPFEIMPADEAALTGIVFSATGAANGEMCLDSVYAGQSARIPLDASGRATKRLRMLEPGTYYFAFRACDDDSRGPAFETFVDVGDPDSPAWSPFGNDPALTEFVLDDAAG</sequence>
<feature type="domain" description="RNA polymerase sigma-70 region 2" evidence="8">
    <location>
        <begin position="29"/>
        <end position="94"/>
    </location>
</feature>
<gene>
    <name evidence="10" type="ORF">JD276_01055</name>
</gene>
<keyword evidence="7" id="KW-1133">Transmembrane helix</keyword>
<dbReference type="SUPFAM" id="SSF88659">
    <property type="entry name" value="Sigma3 and sigma4 domains of RNA polymerase sigma factors"/>
    <property type="match status" value="1"/>
</dbReference>
<dbReference type="AlphaFoldDB" id="A0A934Q6K0"/>
<evidence type="ECO:0000256" key="7">
    <source>
        <dbReference type="SAM" id="Phobius"/>
    </source>
</evidence>
<evidence type="ECO:0000256" key="2">
    <source>
        <dbReference type="ARBA" id="ARBA00023015"/>
    </source>
</evidence>
<keyword evidence="3" id="KW-0731">Sigma factor</keyword>
<dbReference type="Gene3D" id="1.10.10.10">
    <property type="entry name" value="Winged helix-like DNA-binding domain superfamily/Winged helix DNA-binding domain"/>
    <property type="match status" value="1"/>
</dbReference>
<feature type="region of interest" description="Disordered" evidence="6">
    <location>
        <begin position="312"/>
        <end position="425"/>
    </location>
</feature>
<dbReference type="SUPFAM" id="SSF88946">
    <property type="entry name" value="Sigma2 domain of RNA polymerase sigma factors"/>
    <property type="match status" value="1"/>
</dbReference>
<evidence type="ECO:0000313" key="11">
    <source>
        <dbReference type="Proteomes" id="UP000608530"/>
    </source>
</evidence>
<dbReference type="GO" id="GO:0016987">
    <property type="term" value="F:sigma factor activity"/>
    <property type="evidence" value="ECO:0007669"/>
    <property type="project" value="UniProtKB-KW"/>
</dbReference>
<comment type="caution">
    <text evidence="10">The sequence shown here is derived from an EMBL/GenBank/DDBJ whole genome shotgun (WGS) entry which is preliminary data.</text>
</comment>
<evidence type="ECO:0000256" key="6">
    <source>
        <dbReference type="SAM" id="MobiDB-lite"/>
    </source>
</evidence>
<evidence type="ECO:0000259" key="9">
    <source>
        <dbReference type="Pfam" id="PF08281"/>
    </source>
</evidence>
<feature type="compositionally biased region" description="Polar residues" evidence="6">
    <location>
        <begin position="403"/>
        <end position="419"/>
    </location>
</feature>
<dbReference type="RefSeq" id="WP_200112879.1">
    <property type="nucleotide sequence ID" value="NZ_JAEHOH010000001.1"/>
</dbReference>
<feature type="transmembrane region" description="Helical" evidence="7">
    <location>
        <begin position="276"/>
        <end position="300"/>
    </location>
</feature>
<evidence type="ECO:0000256" key="4">
    <source>
        <dbReference type="ARBA" id="ARBA00023125"/>
    </source>
</evidence>
<feature type="transmembrane region" description="Helical" evidence="7">
    <location>
        <begin position="247"/>
        <end position="270"/>
    </location>
</feature>
<dbReference type="EMBL" id="JAEHOH010000001">
    <property type="protein sequence ID" value="MBK0417624.1"/>
    <property type="molecule type" value="Genomic_DNA"/>
</dbReference>
<keyword evidence="2" id="KW-0805">Transcription regulation</keyword>
<proteinExistence type="inferred from homology"/>
<dbReference type="NCBIfam" id="TIGR02937">
    <property type="entry name" value="sigma70-ECF"/>
    <property type="match status" value="1"/>
</dbReference>
<organism evidence="10 11">
    <name type="scientific">Leucobacter chromiisoli</name>
    <dbReference type="NCBI Taxonomy" id="2796471"/>
    <lineage>
        <taxon>Bacteria</taxon>
        <taxon>Bacillati</taxon>
        <taxon>Actinomycetota</taxon>
        <taxon>Actinomycetes</taxon>
        <taxon>Micrococcales</taxon>
        <taxon>Microbacteriaceae</taxon>
        <taxon>Leucobacter</taxon>
    </lineage>
</organism>
<evidence type="ECO:0000313" key="10">
    <source>
        <dbReference type="EMBL" id="MBK0417624.1"/>
    </source>
</evidence>